<protein>
    <submittedName>
        <fullName evidence="3">NAD(P)H-dependent oxidoreductase</fullName>
    </submittedName>
</protein>
<dbReference type="InterPro" id="IPR041183">
    <property type="entry name" value="Cyclophilin-like"/>
</dbReference>
<evidence type="ECO:0000256" key="1">
    <source>
        <dbReference type="SAM" id="SignalP"/>
    </source>
</evidence>
<dbReference type="PANTHER" id="PTHR39201">
    <property type="entry name" value="EXPORTED PROTEIN-RELATED"/>
    <property type="match status" value="1"/>
</dbReference>
<evidence type="ECO:0000313" key="3">
    <source>
        <dbReference type="EMBL" id="HIW01852.1"/>
    </source>
</evidence>
<comment type="caution">
    <text evidence="3">The sequence shown here is derived from an EMBL/GenBank/DDBJ whole genome shotgun (WGS) entry which is preliminary data.</text>
</comment>
<proteinExistence type="predicted"/>
<dbReference type="SUPFAM" id="SSF52218">
    <property type="entry name" value="Flavoproteins"/>
    <property type="match status" value="1"/>
</dbReference>
<gene>
    <name evidence="3" type="ORF">H9892_00705</name>
</gene>
<dbReference type="Pfam" id="PF18050">
    <property type="entry name" value="Cyclophil_like2"/>
    <property type="match status" value="1"/>
</dbReference>
<feature type="signal peptide" evidence="1">
    <location>
        <begin position="1"/>
        <end position="21"/>
    </location>
</feature>
<name>A0A9D1TR62_9FIRM</name>
<reference evidence="3" key="1">
    <citation type="journal article" date="2021" name="PeerJ">
        <title>Extensive microbial diversity within the chicken gut microbiome revealed by metagenomics and culture.</title>
        <authorList>
            <person name="Gilroy R."/>
            <person name="Ravi A."/>
            <person name="Getino M."/>
            <person name="Pursley I."/>
            <person name="Horton D.L."/>
            <person name="Alikhan N.F."/>
            <person name="Baker D."/>
            <person name="Gharbi K."/>
            <person name="Hall N."/>
            <person name="Watson M."/>
            <person name="Adriaenssens E.M."/>
            <person name="Foster-Nyarko E."/>
            <person name="Jarju S."/>
            <person name="Secka A."/>
            <person name="Antonio M."/>
            <person name="Oren A."/>
            <person name="Chaudhuri R.R."/>
            <person name="La Ragione R."/>
            <person name="Hildebrand F."/>
            <person name="Pallen M.J."/>
        </authorList>
    </citation>
    <scope>NUCLEOTIDE SEQUENCE</scope>
    <source>
        <strain evidence="3">12435</strain>
    </source>
</reference>
<evidence type="ECO:0000313" key="4">
    <source>
        <dbReference type="Proteomes" id="UP000823990"/>
    </source>
</evidence>
<feature type="domain" description="Flavodoxin-like" evidence="2">
    <location>
        <begin position="47"/>
        <end position="240"/>
    </location>
</feature>
<dbReference type="PROSITE" id="PS51257">
    <property type="entry name" value="PROKAR_LIPOPROTEIN"/>
    <property type="match status" value="1"/>
</dbReference>
<dbReference type="Gene3D" id="3.40.50.360">
    <property type="match status" value="1"/>
</dbReference>
<dbReference type="GO" id="GO:0016651">
    <property type="term" value="F:oxidoreductase activity, acting on NAD(P)H"/>
    <property type="evidence" value="ECO:0007669"/>
    <property type="project" value="UniProtKB-ARBA"/>
</dbReference>
<dbReference type="GO" id="GO:0010181">
    <property type="term" value="F:FMN binding"/>
    <property type="evidence" value="ECO:0007669"/>
    <property type="project" value="InterPro"/>
</dbReference>
<dbReference type="Pfam" id="PF12682">
    <property type="entry name" value="Flavodoxin_4"/>
    <property type="match status" value="1"/>
</dbReference>
<dbReference type="Proteomes" id="UP000823990">
    <property type="component" value="Unassembled WGS sequence"/>
</dbReference>
<accession>A0A9D1TR62</accession>
<dbReference type="PROSITE" id="PS50902">
    <property type="entry name" value="FLAVODOXIN_LIKE"/>
    <property type="match status" value="1"/>
</dbReference>
<organism evidence="3 4">
    <name type="scientific">Candidatus Protoclostridium stercorigallinarum</name>
    <dbReference type="NCBI Taxonomy" id="2838741"/>
    <lineage>
        <taxon>Bacteria</taxon>
        <taxon>Bacillati</taxon>
        <taxon>Bacillota</taxon>
        <taxon>Clostridia</taxon>
        <taxon>Candidatus Protoclostridium</taxon>
    </lineage>
</organism>
<dbReference type="InterPro" id="IPR029039">
    <property type="entry name" value="Flavoprotein-like_sf"/>
</dbReference>
<dbReference type="InterPro" id="IPR008254">
    <property type="entry name" value="Flavodoxin/NO_synth"/>
</dbReference>
<sequence>MKRKLFIVIAAALCTLVFVFAGCSGTSGSELGDHGASQNGSGDAGNVLVAYFSCTGNTEGVAELIAEETGGTLFEIVPEAPYTDADLDYSDDDCRANREQNDPDARPAIASEAEDMASYDTVFVGYPIWWGDAPRIVQTFLENYDFSGKTVYTFSTSGSSSGSGAFNGLSREYPEIDFAENLHFTSSQLSSAEERVAEWIADIGVSVEKETDIYITVGNNRMRMRLEDNASARALVERLHDGNITLTMDDYGDMEKVGALGFDIVRSDSRITVGPGDVVLYLGNRLTIYYDVNTYTFTRLGHIDGVTTRGEMLELLGGAGEVTVTLSLEA</sequence>
<keyword evidence="1" id="KW-0732">Signal</keyword>
<feature type="chain" id="PRO_5039414929" evidence="1">
    <location>
        <begin position="22"/>
        <end position="330"/>
    </location>
</feature>
<evidence type="ECO:0000259" key="2">
    <source>
        <dbReference type="PROSITE" id="PS50902"/>
    </source>
</evidence>
<reference evidence="3" key="2">
    <citation type="submission" date="2021-04" db="EMBL/GenBank/DDBJ databases">
        <authorList>
            <person name="Gilroy R."/>
        </authorList>
    </citation>
    <scope>NUCLEOTIDE SEQUENCE</scope>
    <source>
        <strain evidence="3">12435</strain>
    </source>
</reference>
<dbReference type="PANTHER" id="PTHR39201:SF1">
    <property type="entry name" value="FLAVODOXIN-LIKE DOMAIN-CONTAINING PROTEIN"/>
    <property type="match status" value="1"/>
</dbReference>
<dbReference type="EMBL" id="DXHS01000011">
    <property type="protein sequence ID" value="HIW01852.1"/>
    <property type="molecule type" value="Genomic_DNA"/>
</dbReference>
<dbReference type="AlphaFoldDB" id="A0A9D1TR62"/>